<feature type="transmembrane region" description="Helical" evidence="6">
    <location>
        <begin position="197"/>
        <end position="223"/>
    </location>
</feature>
<dbReference type="AlphaFoldDB" id="A0AB39VGU2"/>
<evidence type="ECO:0000256" key="4">
    <source>
        <dbReference type="ARBA" id="ARBA00022989"/>
    </source>
</evidence>
<gene>
    <name evidence="7" type="ORF">AB8B22_00820</name>
</gene>
<evidence type="ECO:0000313" key="7">
    <source>
        <dbReference type="EMBL" id="XDU66982.1"/>
    </source>
</evidence>
<evidence type="ECO:0000256" key="5">
    <source>
        <dbReference type="ARBA" id="ARBA00023136"/>
    </source>
</evidence>
<comment type="subcellular location">
    <subcellularLocation>
        <location evidence="1">Membrane</location>
        <topology evidence="1">Multi-pass membrane protein</topology>
    </subcellularLocation>
</comment>
<proteinExistence type="predicted"/>
<feature type="transmembrane region" description="Helical" evidence="6">
    <location>
        <begin position="398"/>
        <end position="419"/>
    </location>
</feature>
<dbReference type="GO" id="GO:0016020">
    <property type="term" value="C:membrane"/>
    <property type="evidence" value="ECO:0007669"/>
    <property type="project" value="UniProtKB-SubCell"/>
</dbReference>
<feature type="transmembrane region" description="Helical" evidence="6">
    <location>
        <begin position="36"/>
        <end position="54"/>
    </location>
</feature>
<organism evidence="7">
    <name type="scientific">Leptotrichia rugosa</name>
    <dbReference type="NCBI Taxonomy" id="3239302"/>
    <lineage>
        <taxon>Bacteria</taxon>
        <taxon>Fusobacteriati</taxon>
        <taxon>Fusobacteriota</taxon>
        <taxon>Fusobacteriia</taxon>
        <taxon>Fusobacteriales</taxon>
        <taxon>Leptotrichiaceae</taxon>
        <taxon>Leptotrichia</taxon>
    </lineage>
</organism>
<feature type="transmembrane region" description="Helical" evidence="6">
    <location>
        <begin position="66"/>
        <end position="88"/>
    </location>
</feature>
<dbReference type="RefSeq" id="WP_369711216.1">
    <property type="nucleotide sequence ID" value="NZ_CP165644.1"/>
</dbReference>
<keyword evidence="5 6" id="KW-0472">Membrane</keyword>
<dbReference type="GO" id="GO:0035673">
    <property type="term" value="F:oligopeptide transmembrane transporter activity"/>
    <property type="evidence" value="ECO:0007669"/>
    <property type="project" value="InterPro"/>
</dbReference>
<evidence type="ECO:0000256" key="6">
    <source>
        <dbReference type="SAM" id="Phobius"/>
    </source>
</evidence>
<feature type="transmembrane region" description="Helical" evidence="6">
    <location>
        <begin position="431"/>
        <end position="462"/>
    </location>
</feature>
<evidence type="ECO:0000256" key="2">
    <source>
        <dbReference type="ARBA" id="ARBA00022448"/>
    </source>
</evidence>
<dbReference type="InterPro" id="IPR004813">
    <property type="entry name" value="OPT"/>
</dbReference>
<keyword evidence="2" id="KW-0813">Transport</keyword>
<evidence type="ECO:0000256" key="1">
    <source>
        <dbReference type="ARBA" id="ARBA00004141"/>
    </source>
</evidence>
<keyword evidence="4 6" id="KW-1133">Transmembrane helix</keyword>
<name>A0AB39VGU2_9FUSO</name>
<feature type="transmembrane region" description="Helical" evidence="6">
    <location>
        <begin position="468"/>
        <end position="494"/>
    </location>
</feature>
<feature type="transmembrane region" description="Helical" evidence="6">
    <location>
        <begin position="100"/>
        <end position="119"/>
    </location>
</feature>
<reference evidence="7" key="1">
    <citation type="submission" date="2024-07" db="EMBL/GenBank/DDBJ databases">
        <authorList>
            <person name="Li X.-J."/>
            <person name="Wang X."/>
        </authorList>
    </citation>
    <scope>NUCLEOTIDE SEQUENCE</scope>
    <source>
        <strain evidence="7">HSP-334</strain>
    </source>
</reference>
<feature type="transmembrane region" description="Helical" evidence="6">
    <location>
        <begin position="243"/>
        <end position="261"/>
    </location>
</feature>
<feature type="transmembrane region" description="Helical" evidence="6">
    <location>
        <begin position="326"/>
        <end position="345"/>
    </location>
</feature>
<feature type="transmembrane region" description="Helical" evidence="6">
    <location>
        <begin position="357"/>
        <end position="378"/>
    </location>
</feature>
<dbReference type="InterPro" id="IPR045035">
    <property type="entry name" value="YSL-like"/>
</dbReference>
<feature type="transmembrane region" description="Helical" evidence="6">
    <location>
        <begin position="281"/>
        <end position="314"/>
    </location>
</feature>
<sequence length="535" mass="58649">MSKKIKITPASVIIGVIGAILISASSFYTVLKFGALPWPTVMVTLISIMALNFFKKTDSKEITVTHTIMSAGSMVAGGVAFTMPGYLILGGKLENINKTLLFVTILLGSVLGCVLSFIFRKKMIEEEKLEFPIGEAAYNLVNSDNTKKDGLFVGLGVLFSTVVSILRDINFTKGKSPIIPTLISTKNGFLSFYVSPLLVGIGYILGFLNTFIWFLGGALVHFIAQPLAISKNIKDFDLIKNSFGMGIVVGIGFGVIVKLIFSQLKKEKKSTSIFSKKLFTYFLITVLLITFIYKLPIILALVLLVICILCTIIAGYSTGKTGVNPMEIYAIITILIISFLGKLKFLNFAFSTNFSTLLLFFLACIVAVACGLAGDILNDFKSGYKVKTNPKEQFLGELIGAIVSSVVITWLFFVFFNIYKNIGPKENSELIVLQASIVASIINGIPFIQFFFTGLLIGFALYMLNFPVLTFGIGIYVPFYLTLPVFLGGLLNLIFGKISTKFSQKFMMFSNGLMSGEAIIGVIISLIAYYFLLFR</sequence>
<feature type="transmembrane region" description="Helical" evidence="6">
    <location>
        <begin position="12"/>
        <end position="30"/>
    </location>
</feature>
<dbReference type="PANTHER" id="PTHR31645:SF0">
    <property type="entry name" value="OLIGOPEPTIDE TRANSPORTER YGL114W-RELATED"/>
    <property type="match status" value="1"/>
</dbReference>
<accession>A0AB39VGU2</accession>
<keyword evidence="3 6" id="KW-0812">Transmembrane</keyword>
<dbReference type="PANTHER" id="PTHR31645">
    <property type="entry name" value="OLIGOPEPTIDE TRANSPORTER YGL114W-RELATED"/>
    <property type="match status" value="1"/>
</dbReference>
<feature type="transmembrane region" description="Helical" evidence="6">
    <location>
        <begin position="506"/>
        <end position="532"/>
    </location>
</feature>
<evidence type="ECO:0000256" key="3">
    <source>
        <dbReference type="ARBA" id="ARBA00022692"/>
    </source>
</evidence>
<dbReference type="KEGG" id="lrug:AB8B22_00820"/>
<dbReference type="EMBL" id="CP165644">
    <property type="protein sequence ID" value="XDU66982.1"/>
    <property type="molecule type" value="Genomic_DNA"/>
</dbReference>
<dbReference type="Pfam" id="PF03169">
    <property type="entry name" value="OPT"/>
    <property type="match status" value="2"/>
</dbReference>
<protein>
    <submittedName>
        <fullName evidence="7">OPT/YSL family transporter</fullName>
    </submittedName>
</protein>